<gene>
    <name evidence="1" type="ORF">LCGC14_1866950</name>
</gene>
<evidence type="ECO:0008006" key="2">
    <source>
        <dbReference type="Google" id="ProtNLM"/>
    </source>
</evidence>
<evidence type="ECO:0000313" key="1">
    <source>
        <dbReference type="EMBL" id="KKL94210.1"/>
    </source>
</evidence>
<organism evidence="1">
    <name type="scientific">marine sediment metagenome</name>
    <dbReference type="NCBI Taxonomy" id="412755"/>
    <lineage>
        <taxon>unclassified sequences</taxon>
        <taxon>metagenomes</taxon>
        <taxon>ecological metagenomes</taxon>
    </lineage>
</organism>
<dbReference type="AlphaFoldDB" id="A0A0F9IK63"/>
<name>A0A0F9IK63_9ZZZZ</name>
<dbReference type="PROSITE" id="PS51318">
    <property type="entry name" value="TAT"/>
    <property type="match status" value="1"/>
</dbReference>
<proteinExistence type="predicted"/>
<dbReference type="EMBL" id="LAZR01018985">
    <property type="protein sequence ID" value="KKL94210.1"/>
    <property type="molecule type" value="Genomic_DNA"/>
</dbReference>
<dbReference type="InterPro" id="IPR006311">
    <property type="entry name" value="TAT_signal"/>
</dbReference>
<protein>
    <recommendedName>
        <fullName evidence="2">LacI family transcriptional regulator</fullName>
    </recommendedName>
</protein>
<comment type="caution">
    <text evidence="1">The sequence shown here is derived from an EMBL/GenBank/DDBJ whole genome shotgun (WGS) entry which is preliminary data.</text>
</comment>
<reference evidence="1" key="1">
    <citation type="journal article" date="2015" name="Nature">
        <title>Complex archaea that bridge the gap between prokaryotes and eukaryotes.</title>
        <authorList>
            <person name="Spang A."/>
            <person name="Saw J.H."/>
            <person name="Jorgensen S.L."/>
            <person name="Zaremba-Niedzwiedzka K."/>
            <person name="Martijn J."/>
            <person name="Lind A.E."/>
            <person name="van Eijk R."/>
            <person name="Schleper C."/>
            <person name="Guy L."/>
            <person name="Ettema T.J."/>
        </authorList>
    </citation>
    <scope>NUCLEOTIDE SEQUENCE</scope>
</reference>
<accession>A0A0F9IK63</accession>
<sequence length="81" mass="8699">MSKPTSRRTFLGAAVAGTAGDAVLEGITLTHNRVKFGWMGQQAVDVLQQRCLSPKPTEPRIIRIESEFVIGHSTAPPAARA</sequence>